<feature type="domain" description="Beta-ketoacyl synthase-like N-terminal" evidence="1">
    <location>
        <begin position="73"/>
        <end position="197"/>
    </location>
</feature>
<reference evidence="2 3" key="1">
    <citation type="submission" date="2020-08" db="EMBL/GenBank/DDBJ databases">
        <title>Genomic Encyclopedia of Type Strains, Phase III (KMG-III): the genomes of soil and plant-associated and newly described type strains.</title>
        <authorList>
            <person name="Whitman W."/>
        </authorList>
    </citation>
    <scope>NUCLEOTIDE SEQUENCE [LARGE SCALE GENOMIC DNA]</scope>
    <source>
        <strain evidence="2 3">CECT 8305</strain>
    </source>
</reference>
<proteinExistence type="predicted"/>
<dbReference type="SUPFAM" id="SSF53901">
    <property type="entry name" value="Thiolase-like"/>
    <property type="match status" value="1"/>
</dbReference>
<dbReference type="EMBL" id="JACHJL010000035">
    <property type="protein sequence ID" value="MBB5940172.1"/>
    <property type="molecule type" value="Genomic_DNA"/>
</dbReference>
<dbReference type="Proteomes" id="UP000588098">
    <property type="component" value="Unassembled WGS sequence"/>
</dbReference>
<dbReference type="AlphaFoldDB" id="A0A7W9V2P2"/>
<protein>
    <recommendedName>
        <fullName evidence="1">Beta-ketoacyl synthase-like N-terminal domain-containing protein</fullName>
    </recommendedName>
</protein>
<keyword evidence="3" id="KW-1185">Reference proteome</keyword>
<sequence>MSTHGRPLAAITGIGPVTRPAIGVKELAEVTTLGIRDDERTTPALPLTIDPMDTFHPADFLGKRGWKFFPEPTRAALAAVRLALADAKRHPDTMEPEERTEANARTGVVIGTNFAVDAIVDRIDRALIAEGIPGISPVECPNFSVNVPAGQLAIAGGFKAFNITLVDLLTAGYEALLLGARALVAGRADSVLAGTIEGPPPTAAQPVTGPRADAFGACLFHLEPQQAAAERRVVPYAYLTGGTRRMLPDEPHHAARVLGSALDRLGGADGVDQLHLCLPPYDEGARAADAARAWVAARGAGTEVTIVQGAPQATGTSALALGRQLAREVRGTAVFGAMGPQGNVTLLHLTDAGGK</sequence>
<dbReference type="GO" id="GO:0016747">
    <property type="term" value="F:acyltransferase activity, transferring groups other than amino-acyl groups"/>
    <property type="evidence" value="ECO:0007669"/>
    <property type="project" value="UniProtKB-ARBA"/>
</dbReference>
<gene>
    <name evidence="2" type="ORF">FHS42_007270</name>
</gene>
<evidence type="ECO:0000313" key="2">
    <source>
        <dbReference type="EMBL" id="MBB5940172.1"/>
    </source>
</evidence>
<dbReference type="InterPro" id="IPR014030">
    <property type="entry name" value="Ketoacyl_synth_N"/>
</dbReference>
<organism evidence="2 3">
    <name type="scientific">Streptomyces zagrosensis</name>
    <dbReference type="NCBI Taxonomy" id="1042984"/>
    <lineage>
        <taxon>Bacteria</taxon>
        <taxon>Bacillati</taxon>
        <taxon>Actinomycetota</taxon>
        <taxon>Actinomycetes</taxon>
        <taxon>Kitasatosporales</taxon>
        <taxon>Streptomycetaceae</taxon>
        <taxon>Streptomyces</taxon>
    </lineage>
</organism>
<accession>A0A7W9V2P2</accession>
<dbReference type="InterPro" id="IPR016039">
    <property type="entry name" value="Thiolase-like"/>
</dbReference>
<dbReference type="Pfam" id="PF00109">
    <property type="entry name" value="ketoacyl-synt"/>
    <property type="match status" value="1"/>
</dbReference>
<dbReference type="RefSeq" id="WP_184580106.1">
    <property type="nucleotide sequence ID" value="NZ_JACHJL010000035.1"/>
</dbReference>
<evidence type="ECO:0000259" key="1">
    <source>
        <dbReference type="Pfam" id="PF00109"/>
    </source>
</evidence>
<comment type="caution">
    <text evidence="2">The sequence shown here is derived from an EMBL/GenBank/DDBJ whole genome shotgun (WGS) entry which is preliminary data.</text>
</comment>
<evidence type="ECO:0000313" key="3">
    <source>
        <dbReference type="Proteomes" id="UP000588098"/>
    </source>
</evidence>
<dbReference type="Gene3D" id="3.40.47.10">
    <property type="match status" value="1"/>
</dbReference>
<name>A0A7W9V2P2_9ACTN</name>